<evidence type="ECO:0000313" key="4">
    <source>
        <dbReference type="Proteomes" id="UP001595751"/>
    </source>
</evidence>
<dbReference type="InterPro" id="IPR050237">
    <property type="entry name" value="ATP-dep_AMP-bd_enzyme"/>
</dbReference>
<dbReference type="SUPFAM" id="SSF56801">
    <property type="entry name" value="Acetyl-CoA synthetase-like"/>
    <property type="match status" value="1"/>
</dbReference>
<dbReference type="InterPro" id="IPR000873">
    <property type="entry name" value="AMP-dep_synth/lig_dom"/>
</dbReference>
<organism evidence="3 4">
    <name type="scientific">Corynebacterium hansenii</name>
    <dbReference type="NCBI Taxonomy" id="394964"/>
    <lineage>
        <taxon>Bacteria</taxon>
        <taxon>Bacillati</taxon>
        <taxon>Actinomycetota</taxon>
        <taxon>Actinomycetes</taxon>
        <taxon>Mycobacteriales</taxon>
        <taxon>Corynebacteriaceae</taxon>
        <taxon>Corynebacterium</taxon>
    </lineage>
</organism>
<dbReference type="InterPro" id="IPR042099">
    <property type="entry name" value="ANL_N_sf"/>
</dbReference>
<feature type="domain" description="AMP-binding enzyme C-terminal" evidence="2">
    <location>
        <begin position="457"/>
        <end position="535"/>
    </location>
</feature>
<dbReference type="Pfam" id="PF00501">
    <property type="entry name" value="AMP-binding"/>
    <property type="match status" value="1"/>
</dbReference>
<dbReference type="EMBL" id="JBHRZN010000005">
    <property type="protein sequence ID" value="MFC3851066.1"/>
    <property type="molecule type" value="Genomic_DNA"/>
</dbReference>
<gene>
    <name evidence="3" type="ORF">ACFORJ_12960</name>
</gene>
<protein>
    <submittedName>
        <fullName evidence="3">(2,3-dihydroxybenzoyl)adenylate synthase</fullName>
    </submittedName>
</protein>
<dbReference type="InterPro" id="IPR020845">
    <property type="entry name" value="AMP-binding_CS"/>
</dbReference>
<feature type="domain" description="AMP-dependent synthetase/ligase" evidence="1">
    <location>
        <begin position="48"/>
        <end position="405"/>
    </location>
</feature>
<dbReference type="Gene3D" id="3.40.50.12780">
    <property type="entry name" value="N-terminal domain of ligase-like"/>
    <property type="match status" value="1"/>
</dbReference>
<name>A0ABV7ZSE8_9CORY</name>
<sequence length="546" mass="58664">MDNDDRNATETEAGGYPDMVEYPADVARAYREAGYWTGETLPGFIGRVCAEHGDAPCVTDESGTLTYRQLIESADRAAQWLRESGIAPGDRVLIYMPNTIAFVEVFCAILRVGAVPVLALAAHGRAELVHVARHSGARLLVTEERKGMTDPLAIAETVAGEVGDLRVAAVGAPGARAWRACGDGVEAPHEAPPSSMALMLLSGGTTGAPKLIPRTHDDYLYSVRESVDVCRLRKGDVMMIALPCTHNFTLSAPGILGAMQVGAEIVMAPDPSPATCLELVGRHRVTHVALVPPLLLAWLNSLDLAGSDLSSLRTVWVGGAKLSEAAARRVTPELGCRLQQVFGMAEGLLNYTRLDDPDEVVEKTQGRPVSPADEVLVVDDGGEPVPAGTEGHLLTRGPYTIRGYYRAPDHNRRSFTDDGFYRTGDLVRVDERGNITVTGRSKDIINRGGEKIAPELVENGLLTHPGVHDASVVGIPDEVLGEKIRALVIPRSREEGQCPTPAQLRMHLRRHGLASFSIPDVIDLVDEFPFTAVGKVDKGNQRTGGR</sequence>
<accession>A0ABV7ZSE8</accession>
<dbReference type="Gene3D" id="3.30.300.30">
    <property type="match status" value="1"/>
</dbReference>
<keyword evidence="4" id="KW-1185">Reference proteome</keyword>
<dbReference type="PANTHER" id="PTHR43767">
    <property type="entry name" value="LONG-CHAIN-FATTY-ACID--COA LIGASE"/>
    <property type="match status" value="1"/>
</dbReference>
<dbReference type="PROSITE" id="PS00455">
    <property type="entry name" value="AMP_BINDING"/>
    <property type="match status" value="1"/>
</dbReference>
<evidence type="ECO:0000259" key="1">
    <source>
        <dbReference type="Pfam" id="PF00501"/>
    </source>
</evidence>
<dbReference type="Proteomes" id="UP001595751">
    <property type="component" value="Unassembled WGS sequence"/>
</dbReference>
<evidence type="ECO:0000313" key="3">
    <source>
        <dbReference type="EMBL" id="MFC3851066.1"/>
    </source>
</evidence>
<comment type="caution">
    <text evidence="3">The sequence shown here is derived from an EMBL/GenBank/DDBJ whole genome shotgun (WGS) entry which is preliminary data.</text>
</comment>
<proteinExistence type="predicted"/>
<dbReference type="Pfam" id="PF13193">
    <property type="entry name" value="AMP-binding_C"/>
    <property type="match status" value="1"/>
</dbReference>
<evidence type="ECO:0000259" key="2">
    <source>
        <dbReference type="Pfam" id="PF13193"/>
    </source>
</evidence>
<dbReference type="RefSeq" id="WP_377748519.1">
    <property type="nucleotide sequence ID" value="NZ_CP047211.1"/>
</dbReference>
<reference evidence="4" key="1">
    <citation type="journal article" date="2019" name="Int. J. Syst. Evol. Microbiol.">
        <title>The Global Catalogue of Microorganisms (GCM) 10K type strain sequencing project: providing services to taxonomists for standard genome sequencing and annotation.</title>
        <authorList>
            <consortium name="The Broad Institute Genomics Platform"/>
            <consortium name="The Broad Institute Genome Sequencing Center for Infectious Disease"/>
            <person name="Wu L."/>
            <person name="Ma J."/>
        </authorList>
    </citation>
    <scope>NUCLEOTIDE SEQUENCE [LARGE SCALE GENOMIC DNA]</scope>
    <source>
        <strain evidence="4">CCUG 53252</strain>
    </source>
</reference>
<dbReference type="InterPro" id="IPR045851">
    <property type="entry name" value="AMP-bd_C_sf"/>
</dbReference>
<dbReference type="PANTHER" id="PTHR43767:SF1">
    <property type="entry name" value="NONRIBOSOMAL PEPTIDE SYNTHASE PES1 (EUROFUNG)-RELATED"/>
    <property type="match status" value="1"/>
</dbReference>
<dbReference type="InterPro" id="IPR025110">
    <property type="entry name" value="AMP-bd_C"/>
</dbReference>